<dbReference type="Gene3D" id="3.40.50.12480">
    <property type="match status" value="3"/>
</dbReference>
<proteinExistence type="predicted"/>
<evidence type="ECO:0000259" key="2">
    <source>
        <dbReference type="Pfam" id="PF18998"/>
    </source>
</evidence>
<dbReference type="PANTHER" id="PTHR45661:SF3">
    <property type="entry name" value="IG-LIKE DOMAIN-CONTAINING PROTEIN"/>
    <property type="match status" value="1"/>
</dbReference>
<feature type="domain" description="Bacterial repeat" evidence="2">
    <location>
        <begin position="1081"/>
        <end position="1146"/>
    </location>
</feature>
<evidence type="ECO:0000313" key="4">
    <source>
        <dbReference type="Proteomes" id="UP000324575"/>
    </source>
</evidence>
<dbReference type="InterPro" id="IPR026444">
    <property type="entry name" value="Secre_tail"/>
</dbReference>
<dbReference type="InterPro" id="IPR044060">
    <property type="entry name" value="Bacterial_rp_domain"/>
</dbReference>
<dbReference type="SUPFAM" id="SSF52058">
    <property type="entry name" value="L domain-like"/>
    <property type="match status" value="4"/>
</dbReference>
<dbReference type="InterPro" id="IPR053139">
    <property type="entry name" value="Surface_bspA-like"/>
</dbReference>
<dbReference type="Gene3D" id="2.60.120.260">
    <property type="entry name" value="Galactose-binding domain-like"/>
    <property type="match status" value="1"/>
</dbReference>
<organism evidence="3 4">
    <name type="scientific">Candidatus Ordinivivax streblomastigis</name>
    <dbReference type="NCBI Taxonomy" id="2540710"/>
    <lineage>
        <taxon>Bacteria</taxon>
        <taxon>Pseudomonadati</taxon>
        <taxon>Bacteroidota</taxon>
        <taxon>Bacteroidia</taxon>
        <taxon>Bacteroidales</taxon>
        <taxon>Candidatus Ordinivivax</taxon>
    </lineage>
</organism>
<evidence type="ECO:0000313" key="3">
    <source>
        <dbReference type="EMBL" id="KAA6303089.1"/>
    </source>
</evidence>
<dbReference type="Proteomes" id="UP000324575">
    <property type="component" value="Unassembled WGS sequence"/>
</dbReference>
<dbReference type="NCBIfam" id="TIGR04183">
    <property type="entry name" value="Por_Secre_tail"/>
    <property type="match status" value="1"/>
</dbReference>
<dbReference type="Pfam" id="PF13306">
    <property type="entry name" value="LRR_5"/>
    <property type="match status" value="6"/>
</dbReference>
<keyword evidence="1" id="KW-0732">Signal</keyword>
<comment type="caution">
    <text evidence="3">The sequence shown here is derived from an EMBL/GenBank/DDBJ whole genome shotgun (WGS) entry which is preliminary data.</text>
</comment>
<dbReference type="InterPro" id="IPR032675">
    <property type="entry name" value="LRR_dom_sf"/>
</dbReference>
<dbReference type="Pfam" id="PF18998">
    <property type="entry name" value="Flg_new_2"/>
    <property type="match status" value="2"/>
</dbReference>
<dbReference type="SUPFAM" id="SSF49785">
    <property type="entry name" value="Galactose-binding domain-like"/>
    <property type="match status" value="1"/>
</dbReference>
<accession>A0A5M8P3N5</accession>
<dbReference type="PANTHER" id="PTHR45661">
    <property type="entry name" value="SURFACE ANTIGEN"/>
    <property type="match status" value="1"/>
</dbReference>
<dbReference type="InterPro" id="IPR008979">
    <property type="entry name" value="Galactose-bd-like_sf"/>
</dbReference>
<reference evidence="3 4" key="1">
    <citation type="submission" date="2019-03" db="EMBL/GenBank/DDBJ databases">
        <title>Single cell metagenomics reveals metabolic interactions within the superorganism composed of flagellate Streblomastix strix and complex community of Bacteroidetes bacteria on its surface.</title>
        <authorList>
            <person name="Treitli S.C."/>
            <person name="Kolisko M."/>
            <person name="Husnik F."/>
            <person name="Keeling P."/>
            <person name="Hampl V."/>
        </authorList>
    </citation>
    <scope>NUCLEOTIDE SEQUENCE [LARGE SCALE GENOMIC DNA]</scope>
    <source>
        <strain evidence="3">St1</strain>
    </source>
</reference>
<protein>
    <recommendedName>
        <fullName evidence="2">Bacterial repeat domain-containing protein</fullName>
    </recommendedName>
</protein>
<feature type="signal peptide" evidence="1">
    <location>
        <begin position="1"/>
        <end position="19"/>
    </location>
</feature>
<feature type="chain" id="PRO_5024430676" description="Bacterial repeat domain-containing protein" evidence="1">
    <location>
        <begin position="20"/>
        <end position="1692"/>
    </location>
</feature>
<name>A0A5M8P3N5_9BACT</name>
<gene>
    <name evidence="3" type="ORF">EZS26_000692</name>
</gene>
<dbReference type="EMBL" id="SNRX01000003">
    <property type="protein sequence ID" value="KAA6303089.1"/>
    <property type="molecule type" value="Genomic_DNA"/>
</dbReference>
<evidence type="ECO:0000256" key="1">
    <source>
        <dbReference type="SAM" id="SignalP"/>
    </source>
</evidence>
<dbReference type="Gene3D" id="3.80.10.10">
    <property type="entry name" value="Ribonuclease Inhibitor"/>
    <property type="match status" value="7"/>
</dbReference>
<dbReference type="InterPro" id="IPR026906">
    <property type="entry name" value="LRR_5"/>
</dbReference>
<sequence length="1692" mass="177918">MKHLCIFLFCCLMGMPVMADGRVVFSEDFETGDFSNKESGIWGNGWSLKQNVVLTGDLSDYWVVTPSGNIVTPALHQDDTSNKVAYITTGDATVNTYSGKNAGTGTKSRQAHFYQDVQFYADSLYLLTFDYKSTTNTSAYIKVSSSLPSYLPAGDIASGSAPQIGSNFVGTGTAWQSASVVYAPTTSEIRRLFFTWNNTSTVNPPAAAIDNIRLVAYPKVPLTTNVTAGQLYAIPNITEVVSLTLNGTLNAADFAFMRDLMPLLETLNLSGVTAIEAVNSISNGTLPGTNSYPAGQIPENAFFNGSAGKTMLKSITFPTATVKIGKAAFRGCTGLSGALDLSHISAIDAQAFYFTGSGATVCGNFTGVTFSPDLTSIGDSAFVYAFYKATTNLSIPSSVQRIGKWAFRYYAYSVSSNLTLTFASPSQLKTIDEYAFGNSTNLKGSLTLPDGLETIGAYAFYSCSGFNDALTLPATLSAIGTYAFSSCSNMTGSANLSNVDSIPVSVFTGCAKLASVSFSPTLRYIGTDAFYNCSVLTFPDDAVTIPAQMTTIGSPFDGCAKLKYVTLPDGLTEIGNYGFRKTGIISIDLKNVIKIGNTAFSGCSALTTVNLRNVATIGSSAFTDCIALESITIPIGVKTIESSTFSGCTALKTVTLPTSLTGTGTAVFKSCTSLTQINCLALAPPALQGTNTNTPFYGVTQGNVSLVVPTSAVAAYQISNVTATPWQSFNISGGGFAVQATFTDVALGTISGLENKLYPAGAITLTAVPKAGAFIDWTTGAGVQISTNPTLALTVNSDTIVKANFGKVLVHSNTAGALDQVSDIETYTRITLTGTINAKDIAYIRDNLSEAKEVFLQGATIVEYTGEEGTLEGSQTYPANTFPQNAFYDGETSKGLVALTLPANLTAIGANALRGCATISNNFTIPSGVTSIGSYAFSDCSKLTGTLVLPEGITSIADFAFYNCSGFTGDLIIPIGVTTVGAEAFRHCSGLGTLLLPHKLTTIGSRAFDSCSGLTSLTAINPDPIALSITNAVFSNFNPCVLKVADSAVERYKGATLWGLFWGNGNENIEGAGFVVSAAPNGEALGSVSGLGNKLYTTSDQVTLTATPKAGFEFTNWTSNGVQISTNTTLELTITQDTIVTANFAKDYSGVVLAGELKNVENIALISNLILTSGSILDARDFAFMRDQMPYLVDLNISAASISAYEGEGGTVSGEVTYAANEIPQNALQNKSTLATAVLPATVTAIKANAFRGTGKLGTIIIPANVAVIDEYAFAGSALSSITFAGGSLLTAIGNSAFEDCSKLTGITLPAELLTIGDNAFRRTTALSGVLTIPNKVTSIGSYAFGNDNVNVSSNGLTEVVLPASLLTIKSGAFRYSKSLTGITLPENLTTLEASAFAGCLNLTDRVDIPEGITAIADNVFDGAAITELHLPAGVTEIGKWAFHNNTLDDIYVANSVPIELSEEPTINPFYGGIRDGYIYVPEGSFSAYANAPVWKQFFFGNASTEIGNTDFRIRGIPSNSTSGKVTDISELRGLPDWRVNDPIFGGDYEENEYYYYASQSATLKAEAIGSGEFVNWTKAGSEGVLSTDAVYIFEVTKADTLVAHFKNLLSITDVTPSVVKIYPNPVVNGLVTIEHPTLNAGEKITVYNLLGGIAGVYAPTPKKTTLYVADLPNGSYYIKAGKHLEKIIVIQ</sequence>
<feature type="domain" description="Bacterial repeat" evidence="2">
    <location>
        <begin position="740"/>
        <end position="807"/>
    </location>
</feature>